<dbReference type="GO" id="GO:0004674">
    <property type="term" value="F:protein serine/threonine kinase activity"/>
    <property type="evidence" value="ECO:0007669"/>
    <property type="project" value="UniProtKB-KW"/>
</dbReference>
<dbReference type="Proteomes" id="UP000178885">
    <property type="component" value="Unassembled WGS sequence"/>
</dbReference>
<keyword evidence="3" id="KW-0808">Transferase</keyword>
<dbReference type="SUPFAM" id="SSF56112">
    <property type="entry name" value="Protein kinase-like (PK-like)"/>
    <property type="match status" value="1"/>
</dbReference>
<evidence type="ECO:0000256" key="5">
    <source>
        <dbReference type="ARBA" id="ARBA00022777"/>
    </source>
</evidence>
<dbReference type="PANTHER" id="PTHR43289:SF6">
    <property type="entry name" value="SERINE_THREONINE-PROTEIN KINASE NEKL-3"/>
    <property type="match status" value="1"/>
</dbReference>
<keyword evidence="5" id="KW-0418">Kinase</keyword>
<dbReference type="PROSITE" id="PS50011">
    <property type="entry name" value="PROTEIN_KINASE_DOM"/>
    <property type="match status" value="1"/>
</dbReference>
<evidence type="ECO:0000256" key="6">
    <source>
        <dbReference type="ARBA" id="ARBA00022840"/>
    </source>
</evidence>
<sequence>MEAQRSDTLQSTVIITDRFAERRAQLAARHEPMADTFDVLEPGTKFDRYLILNRLGGGGMGVVYRAHDTELNRTVALKVLPLHLCEQPEYLSRFRAEARAQARLNSPHIVTLYSLMESAAGVVLVLEYVEGETLEQRLRRQGPMPIAEAARVFEQALRGLEHIHQMGVVHRDLKPSNLFLAREGTVKIMDFGVAKLMDDRAAAQRGAMVGTMLYISPEQINGRDTDFRSDIYTLGICLFEAVTGRLPFERRTDYALMHAHVQENPPSPRQLQRGIPAALERTILKAIEKDPNRRFQNVQEFRAALLDTGVLERRGAADDYPARRPARAIGLRGAWFDAALVATVLVLVSGLGIVPAKHTAPAENLAMAVTTAPKVAAPDRTITVKAPAKPARSPTKTARSAPAKPKAQTAKGNDLEHLRLALGG</sequence>
<keyword evidence="4 7" id="KW-0547">Nucleotide-binding</keyword>
<protein>
    <recommendedName>
        <fullName evidence="1">non-specific serine/threonine protein kinase</fullName>
        <ecNumber evidence="1">2.7.11.1</ecNumber>
    </recommendedName>
</protein>
<dbReference type="PROSITE" id="PS00108">
    <property type="entry name" value="PROTEIN_KINASE_ST"/>
    <property type="match status" value="1"/>
</dbReference>
<evidence type="ECO:0000256" key="1">
    <source>
        <dbReference type="ARBA" id="ARBA00012513"/>
    </source>
</evidence>
<dbReference type="InterPro" id="IPR000719">
    <property type="entry name" value="Prot_kinase_dom"/>
</dbReference>
<evidence type="ECO:0000256" key="2">
    <source>
        <dbReference type="ARBA" id="ARBA00022527"/>
    </source>
</evidence>
<name>A0A1F6TLL0_9PROT</name>
<evidence type="ECO:0000259" key="9">
    <source>
        <dbReference type="PROSITE" id="PS50011"/>
    </source>
</evidence>
<dbReference type="InterPro" id="IPR008271">
    <property type="entry name" value="Ser/Thr_kinase_AS"/>
</dbReference>
<feature type="binding site" evidence="7">
    <location>
        <position position="78"/>
    </location>
    <ligand>
        <name>ATP</name>
        <dbReference type="ChEBI" id="CHEBI:30616"/>
    </ligand>
</feature>
<feature type="region of interest" description="Disordered" evidence="8">
    <location>
        <begin position="385"/>
        <end position="414"/>
    </location>
</feature>
<dbReference type="PANTHER" id="PTHR43289">
    <property type="entry name" value="MITOGEN-ACTIVATED PROTEIN KINASE KINASE KINASE 20-RELATED"/>
    <property type="match status" value="1"/>
</dbReference>
<evidence type="ECO:0000256" key="4">
    <source>
        <dbReference type="ARBA" id="ARBA00022741"/>
    </source>
</evidence>
<dbReference type="PROSITE" id="PS00107">
    <property type="entry name" value="PROTEIN_KINASE_ATP"/>
    <property type="match status" value="1"/>
</dbReference>
<dbReference type="CDD" id="cd14014">
    <property type="entry name" value="STKc_PknB_like"/>
    <property type="match status" value="1"/>
</dbReference>
<evidence type="ECO:0000313" key="10">
    <source>
        <dbReference type="EMBL" id="OGI46020.1"/>
    </source>
</evidence>
<evidence type="ECO:0000256" key="3">
    <source>
        <dbReference type="ARBA" id="ARBA00022679"/>
    </source>
</evidence>
<dbReference type="Pfam" id="PF00069">
    <property type="entry name" value="Pkinase"/>
    <property type="match status" value="1"/>
</dbReference>
<keyword evidence="2" id="KW-0723">Serine/threonine-protein kinase</keyword>
<dbReference type="STRING" id="1817760.A2151_02065"/>
<accession>A0A1F6TLL0</accession>
<comment type="caution">
    <text evidence="10">The sequence shown here is derived from an EMBL/GenBank/DDBJ whole genome shotgun (WGS) entry which is preliminary data.</text>
</comment>
<evidence type="ECO:0000256" key="7">
    <source>
        <dbReference type="PROSITE-ProRule" id="PRU10141"/>
    </source>
</evidence>
<dbReference type="InterPro" id="IPR011009">
    <property type="entry name" value="Kinase-like_dom_sf"/>
</dbReference>
<dbReference type="Gene3D" id="1.10.510.10">
    <property type="entry name" value="Transferase(Phosphotransferase) domain 1"/>
    <property type="match status" value="1"/>
</dbReference>
<dbReference type="GO" id="GO:0005524">
    <property type="term" value="F:ATP binding"/>
    <property type="evidence" value="ECO:0007669"/>
    <property type="project" value="UniProtKB-UniRule"/>
</dbReference>
<evidence type="ECO:0000256" key="8">
    <source>
        <dbReference type="SAM" id="MobiDB-lite"/>
    </source>
</evidence>
<dbReference type="EC" id="2.7.11.1" evidence="1"/>
<keyword evidence="6 7" id="KW-0067">ATP-binding</keyword>
<dbReference type="Gene3D" id="3.30.200.20">
    <property type="entry name" value="Phosphorylase Kinase, domain 1"/>
    <property type="match status" value="1"/>
</dbReference>
<feature type="domain" description="Protein kinase" evidence="9">
    <location>
        <begin position="49"/>
        <end position="306"/>
    </location>
</feature>
<dbReference type="FunFam" id="1.10.510.10:FF:000021">
    <property type="entry name" value="Serine/threonine protein kinase"/>
    <property type="match status" value="1"/>
</dbReference>
<evidence type="ECO:0000313" key="11">
    <source>
        <dbReference type="Proteomes" id="UP000178885"/>
    </source>
</evidence>
<dbReference type="InterPro" id="IPR017441">
    <property type="entry name" value="Protein_kinase_ATP_BS"/>
</dbReference>
<dbReference type="AlphaFoldDB" id="A0A1F6TLL0"/>
<gene>
    <name evidence="10" type="ORF">A2151_02065</name>
</gene>
<dbReference type="EMBL" id="MFSU01000090">
    <property type="protein sequence ID" value="OGI46020.1"/>
    <property type="molecule type" value="Genomic_DNA"/>
</dbReference>
<reference evidence="10 11" key="1">
    <citation type="journal article" date="2016" name="Nat. Commun.">
        <title>Thousands of microbial genomes shed light on interconnected biogeochemical processes in an aquifer system.</title>
        <authorList>
            <person name="Anantharaman K."/>
            <person name="Brown C.T."/>
            <person name="Hug L.A."/>
            <person name="Sharon I."/>
            <person name="Castelle C.J."/>
            <person name="Probst A.J."/>
            <person name="Thomas B.C."/>
            <person name="Singh A."/>
            <person name="Wilkins M.J."/>
            <person name="Karaoz U."/>
            <person name="Brodie E.L."/>
            <person name="Williams K.H."/>
            <person name="Hubbard S.S."/>
            <person name="Banfield J.F."/>
        </authorList>
    </citation>
    <scope>NUCLEOTIDE SEQUENCE [LARGE SCALE GENOMIC DNA]</scope>
</reference>
<dbReference type="SMART" id="SM00220">
    <property type="entry name" value="S_TKc"/>
    <property type="match status" value="1"/>
</dbReference>
<proteinExistence type="predicted"/>
<organism evidence="10 11">
    <name type="scientific">Candidatus Muproteobacteria bacterium RBG_16_65_34</name>
    <dbReference type="NCBI Taxonomy" id="1817760"/>
    <lineage>
        <taxon>Bacteria</taxon>
        <taxon>Pseudomonadati</taxon>
        <taxon>Pseudomonadota</taxon>
        <taxon>Candidatus Muproteobacteria</taxon>
    </lineage>
</organism>